<dbReference type="Proteomes" id="UP000008080">
    <property type="component" value="Chromosome"/>
</dbReference>
<protein>
    <submittedName>
        <fullName evidence="3">Putative acetyltransferase</fullName>
    </submittedName>
</protein>
<dbReference type="GO" id="GO:0016740">
    <property type="term" value="F:transferase activity"/>
    <property type="evidence" value="ECO:0007669"/>
    <property type="project" value="UniProtKB-KW"/>
</dbReference>
<feature type="domain" description="PglD N-terminal" evidence="2">
    <location>
        <begin position="6"/>
        <end position="79"/>
    </location>
</feature>
<dbReference type="EMBL" id="BX842650">
    <property type="protein sequence ID" value="CAE79569.1"/>
    <property type="molecule type" value="Genomic_DNA"/>
</dbReference>
<dbReference type="InterPro" id="IPR050179">
    <property type="entry name" value="Trans_hexapeptide_repeat"/>
</dbReference>
<dbReference type="Gene3D" id="2.160.10.10">
    <property type="entry name" value="Hexapeptide repeat proteins"/>
    <property type="match status" value="1"/>
</dbReference>
<dbReference type="RefSeq" id="WP_011164171.1">
    <property type="nucleotide sequence ID" value="NC_005363.1"/>
</dbReference>
<dbReference type="SUPFAM" id="SSF51161">
    <property type="entry name" value="Trimeric LpxA-like enzymes"/>
    <property type="match status" value="1"/>
</dbReference>
<gene>
    <name evidence="3" type="ordered locus">Bd1699</name>
</gene>
<dbReference type="STRING" id="264462.Bd1699"/>
<organism evidence="3 4">
    <name type="scientific">Bdellovibrio bacteriovorus (strain ATCC 15356 / DSM 50701 / NCIMB 9529 / HD100)</name>
    <dbReference type="NCBI Taxonomy" id="264462"/>
    <lineage>
        <taxon>Bacteria</taxon>
        <taxon>Pseudomonadati</taxon>
        <taxon>Bdellovibrionota</taxon>
        <taxon>Bdellovibrionia</taxon>
        <taxon>Bdellovibrionales</taxon>
        <taxon>Pseudobdellovibrionaceae</taxon>
        <taxon>Bdellovibrio</taxon>
    </lineage>
</organism>
<dbReference type="HOGENOM" id="CLU_081811_2_0_7"/>
<name>Q6MMD6_BDEBA</name>
<dbReference type="InterPro" id="IPR041561">
    <property type="entry name" value="PglD_N"/>
</dbReference>
<sequence>MTKTPIIVIGAGGHSKVASEIISSSSWEIIAYIDEGSTSATFLGKPVFKTLALTQSSHPTVRHAFVAIGDNVARSRWSSILLENDYTIPHFTHPSASVSPSAELSQGVLVCAMAVVGPSAKVGDGTIVNCGAIVDHDSTVGRFTHLSQGVVIAGGAQVGSNSLVGPGSIIEKLAVVPGNTALPSATVVETARK</sequence>
<dbReference type="GeneID" id="93012682"/>
<keyword evidence="3" id="KW-0808">Transferase</keyword>
<accession>Q6MMD6</accession>
<dbReference type="Gene3D" id="3.40.50.20">
    <property type="match status" value="1"/>
</dbReference>
<comment type="similarity">
    <text evidence="1">Belongs to the transferase hexapeptide repeat family.</text>
</comment>
<keyword evidence="4" id="KW-1185">Reference proteome</keyword>
<evidence type="ECO:0000256" key="1">
    <source>
        <dbReference type="ARBA" id="ARBA00007274"/>
    </source>
</evidence>
<dbReference type="PANTHER" id="PTHR43300">
    <property type="entry name" value="ACETYLTRANSFERASE"/>
    <property type="match status" value="1"/>
</dbReference>
<dbReference type="Pfam" id="PF17836">
    <property type="entry name" value="PglD_N"/>
    <property type="match status" value="1"/>
</dbReference>
<proteinExistence type="inferred from homology"/>
<evidence type="ECO:0000259" key="2">
    <source>
        <dbReference type="Pfam" id="PF17836"/>
    </source>
</evidence>
<dbReference type="AlphaFoldDB" id="Q6MMD6"/>
<evidence type="ECO:0000313" key="3">
    <source>
        <dbReference type="EMBL" id="CAE79569.1"/>
    </source>
</evidence>
<dbReference type="eggNOG" id="COG1044">
    <property type="taxonomic scope" value="Bacteria"/>
</dbReference>
<reference evidence="3 4" key="1">
    <citation type="journal article" date="2004" name="Science">
        <title>A predator unmasked: life cycle of Bdellovibrio bacteriovorus from a genomic perspective.</title>
        <authorList>
            <person name="Rendulic S."/>
            <person name="Jagtap P."/>
            <person name="Rosinus A."/>
            <person name="Eppinger M."/>
            <person name="Baar C."/>
            <person name="Lanz C."/>
            <person name="Keller H."/>
            <person name="Lambert C."/>
            <person name="Evans K.J."/>
            <person name="Goesmann A."/>
            <person name="Meyer F."/>
            <person name="Sockett R.E."/>
            <person name="Schuster S.C."/>
        </authorList>
    </citation>
    <scope>NUCLEOTIDE SEQUENCE [LARGE SCALE GENOMIC DNA]</scope>
    <source>
        <strain evidence="4">ATCC 15356 / DSM 50701 / NCIMB 9529 / HD100</strain>
    </source>
</reference>
<evidence type="ECO:0000313" key="4">
    <source>
        <dbReference type="Proteomes" id="UP000008080"/>
    </source>
</evidence>
<dbReference type="InterPro" id="IPR011004">
    <property type="entry name" value="Trimer_LpxA-like_sf"/>
</dbReference>
<dbReference type="KEGG" id="bba:Bd1699"/>
<dbReference type="PANTHER" id="PTHR43300:SF7">
    <property type="entry name" value="UDP-N-ACETYLBACILLOSAMINE N-ACETYLTRANSFERASE"/>
    <property type="match status" value="1"/>
</dbReference>